<dbReference type="AlphaFoldDB" id="A0A3P7S5N6"/>
<accession>A0A3P7S5N6</accession>
<evidence type="ECO:0000313" key="2">
    <source>
        <dbReference type="Proteomes" id="UP000278807"/>
    </source>
</evidence>
<evidence type="ECO:0000313" key="1">
    <source>
        <dbReference type="EMBL" id="VDO01739.1"/>
    </source>
</evidence>
<keyword evidence="2" id="KW-1185">Reference proteome</keyword>
<dbReference type="EMBL" id="UZAE01005590">
    <property type="protein sequence ID" value="VDO01739.1"/>
    <property type="molecule type" value="Genomic_DNA"/>
</dbReference>
<gene>
    <name evidence="1" type="ORF">HNAJ_LOCUS5880</name>
</gene>
<sequence length="197" mass="22134">MDLHTNRLIYRSGITPETPGGQSWFALDLLILPTFDDELKVGTSGDQEGPLLPLCPSQEEVIQLIGRVLQLTNLSIDHTDNDNLERLSIPEDYDASAIDQLSLQIPSTLILNNKIRRLFTSKHQNRKNNFFGSLKHLHKDSSWEKIDSSSCSSENQSLPKVGNPPARLTFVWAGAMNCPVEQDIPIRWRIASLLTCE</sequence>
<organism evidence="1 2">
    <name type="scientific">Rodentolepis nana</name>
    <name type="common">Dwarf tapeworm</name>
    <name type="synonym">Hymenolepis nana</name>
    <dbReference type="NCBI Taxonomy" id="102285"/>
    <lineage>
        <taxon>Eukaryota</taxon>
        <taxon>Metazoa</taxon>
        <taxon>Spiralia</taxon>
        <taxon>Lophotrochozoa</taxon>
        <taxon>Platyhelminthes</taxon>
        <taxon>Cestoda</taxon>
        <taxon>Eucestoda</taxon>
        <taxon>Cyclophyllidea</taxon>
        <taxon>Hymenolepididae</taxon>
        <taxon>Rodentolepis</taxon>
    </lineage>
</organism>
<reference evidence="1 2" key="1">
    <citation type="submission" date="2018-11" db="EMBL/GenBank/DDBJ databases">
        <authorList>
            <consortium name="Pathogen Informatics"/>
        </authorList>
    </citation>
    <scope>NUCLEOTIDE SEQUENCE [LARGE SCALE GENOMIC DNA]</scope>
</reference>
<name>A0A3P7S5N6_RODNA</name>
<protein>
    <submittedName>
        <fullName evidence="1">Uncharacterized protein</fullName>
    </submittedName>
</protein>
<proteinExistence type="predicted"/>
<dbReference type="Proteomes" id="UP000278807">
    <property type="component" value="Unassembled WGS sequence"/>
</dbReference>